<dbReference type="EMBL" id="JACJVN010000077">
    <property type="protein sequence ID" value="MBB6679247.1"/>
    <property type="molecule type" value="Genomic_DNA"/>
</dbReference>
<keyword evidence="3" id="KW-1185">Reference proteome</keyword>
<dbReference type="AlphaFoldDB" id="A0A841TJY3"/>
<reference evidence="2 3" key="1">
    <citation type="submission" date="2020-08" db="EMBL/GenBank/DDBJ databases">
        <title>Cohnella phylogeny.</title>
        <authorList>
            <person name="Dunlap C."/>
        </authorList>
    </citation>
    <scope>NUCLEOTIDE SEQUENCE [LARGE SCALE GENOMIC DNA]</scope>
    <source>
        <strain evidence="2 3">DSM 103658</strain>
    </source>
</reference>
<dbReference type="Proteomes" id="UP000574133">
    <property type="component" value="Unassembled WGS sequence"/>
</dbReference>
<dbReference type="RefSeq" id="WP_185180506.1">
    <property type="nucleotide sequence ID" value="NZ_CBCSEP010000024.1"/>
</dbReference>
<organism evidence="2 3">
    <name type="scientific">Cohnella lubricantis</name>
    <dbReference type="NCBI Taxonomy" id="2163172"/>
    <lineage>
        <taxon>Bacteria</taxon>
        <taxon>Bacillati</taxon>
        <taxon>Bacillota</taxon>
        <taxon>Bacilli</taxon>
        <taxon>Bacillales</taxon>
        <taxon>Paenibacillaceae</taxon>
        <taxon>Cohnella</taxon>
    </lineage>
</organism>
<comment type="caution">
    <text evidence="2">The sequence shown here is derived from an EMBL/GenBank/DDBJ whole genome shotgun (WGS) entry which is preliminary data.</text>
</comment>
<gene>
    <name evidence="2" type="ORF">H4Q31_18300</name>
</gene>
<evidence type="ECO:0000256" key="1">
    <source>
        <dbReference type="SAM" id="Phobius"/>
    </source>
</evidence>
<protein>
    <submittedName>
        <fullName evidence="2">Uncharacterized protein</fullName>
    </submittedName>
</protein>
<keyword evidence="1" id="KW-1133">Transmembrane helix</keyword>
<keyword evidence="1" id="KW-0472">Membrane</keyword>
<sequence>MPPAYRIADLLIRFEELPAASIAGILLYVTAYAALLAAAFVRVARRMLF</sequence>
<evidence type="ECO:0000313" key="3">
    <source>
        <dbReference type="Proteomes" id="UP000574133"/>
    </source>
</evidence>
<proteinExistence type="predicted"/>
<feature type="transmembrane region" description="Helical" evidence="1">
    <location>
        <begin position="20"/>
        <end position="41"/>
    </location>
</feature>
<accession>A0A841TJY3</accession>
<keyword evidence="1" id="KW-0812">Transmembrane</keyword>
<evidence type="ECO:0000313" key="2">
    <source>
        <dbReference type="EMBL" id="MBB6679247.1"/>
    </source>
</evidence>
<name>A0A841TJY3_9BACL</name>